<dbReference type="PANTHER" id="PTHR39431">
    <property type="entry name" value="FRPA/C-RELATED PROTEIN"/>
    <property type="match status" value="1"/>
</dbReference>
<sequence>MEISSASQQFAVAEQKTVAYGRKQQLLSNEIVSTPTVIPAETDALSEDDFSADDGTLFNAYQTFGMVKHILATLGQHHKDWQKPDLAAPPAHSNSRLNTEVDTAVFAASFSSESLFFSGNQQQLANNGQRIATTEWELGYQSVQANFSGQLQMQDGNSVSFAFEFSMQVSWARYSYTEQPLQDPLIVSLDNSPAKLTDSQTEFDLFSNGSSVQLPQLAAQQFYLAYDRNKDQQVNNGTELFGPQSGQGFAELAEFDDNGNGFIDPGDDIWQYLYLWRPQQQLLSMTEAKLGAFSVSSAATPMPLLDKHQQQSGEIQRSGLAFTEDARPVLVQQIDLVV</sequence>
<dbReference type="PANTHER" id="PTHR39431:SF1">
    <property type="entry name" value="FRPA_C-RELATED PROTEIN"/>
    <property type="match status" value="1"/>
</dbReference>
<evidence type="ECO:0000313" key="2">
    <source>
        <dbReference type="Proteomes" id="UP001231109"/>
    </source>
</evidence>
<organism evidence="1 2">
    <name type="scientific">Rheinheimera baltica</name>
    <dbReference type="NCBI Taxonomy" id="67576"/>
    <lineage>
        <taxon>Bacteria</taxon>
        <taxon>Pseudomonadati</taxon>
        <taxon>Pseudomonadota</taxon>
        <taxon>Gammaproteobacteria</taxon>
        <taxon>Chromatiales</taxon>
        <taxon>Chromatiaceae</taxon>
        <taxon>Rheinheimera</taxon>
    </lineage>
</organism>
<comment type="caution">
    <text evidence="1">The sequence shown here is derived from an EMBL/GenBank/DDBJ whole genome shotgun (WGS) entry which is preliminary data.</text>
</comment>
<proteinExistence type="predicted"/>
<accession>A0ABT9I1M2</accession>
<gene>
    <name evidence="1" type="ORF">ORJ04_15135</name>
</gene>
<dbReference type="EMBL" id="JAPJDZ010000043">
    <property type="protein sequence ID" value="MDP5137288.1"/>
    <property type="molecule type" value="Genomic_DNA"/>
</dbReference>
<keyword evidence="2" id="KW-1185">Reference proteome</keyword>
<name>A0ABT9I1M2_9GAMM</name>
<evidence type="ECO:0000313" key="1">
    <source>
        <dbReference type="EMBL" id="MDP5137288.1"/>
    </source>
</evidence>
<reference evidence="1 2" key="1">
    <citation type="submission" date="2022-11" db="EMBL/GenBank/DDBJ databases">
        <title>Viruses from the air-sea interface of a natural surface slick.</title>
        <authorList>
            <person name="Rahlff J."/>
            <person name="Holmfeldt K."/>
        </authorList>
    </citation>
    <scope>NUCLEOTIDE SEQUENCE [LARGE SCALE GENOMIC DNA]</scope>
    <source>
        <strain evidence="1 2">SMS4</strain>
    </source>
</reference>
<protein>
    <recommendedName>
        <fullName evidence="3">VCBS repeat-containing protein</fullName>
    </recommendedName>
</protein>
<dbReference type="RefSeq" id="WP_305976657.1">
    <property type="nucleotide sequence ID" value="NZ_JAPJDZ010000043.1"/>
</dbReference>
<dbReference type="Proteomes" id="UP001231109">
    <property type="component" value="Unassembled WGS sequence"/>
</dbReference>
<evidence type="ECO:0008006" key="3">
    <source>
        <dbReference type="Google" id="ProtNLM"/>
    </source>
</evidence>